<keyword evidence="3" id="KW-1185">Reference proteome</keyword>
<name>A0ABD5PKJ4_9EURY</name>
<evidence type="ECO:0000313" key="3">
    <source>
        <dbReference type="Proteomes" id="UP001595898"/>
    </source>
</evidence>
<dbReference type="EMBL" id="JBHSFA010000002">
    <property type="protein sequence ID" value="MFC4540922.1"/>
    <property type="molecule type" value="Genomic_DNA"/>
</dbReference>
<sequence length="224" mass="23983">MARSLDTIDWGRAIERLCFLFPPVIGVGLIGVVREADPGVPFLERGLVLVGTFGYTLLTIALAVALFVDARRVRRRGGVSSHWKPNPWLNAAFAIVWAPVAGVFYLARRHRRFGTKPGWTAWWLVVAVTLGSTVIGALVAVVAFVLALPGLLTSAIGLAGAVAVGAFPIAIHQDAAHVCTYGDDWRPNPGVYLGIAFLSLSVPPLQPIVAGYYLARRHKAVGTP</sequence>
<dbReference type="RefSeq" id="WP_250139078.1">
    <property type="nucleotide sequence ID" value="NZ_JALIQP010000001.1"/>
</dbReference>
<feature type="transmembrane region" description="Helical" evidence="1">
    <location>
        <begin position="151"/>
        <end position="171"/>
    </location>
</feature>
<gene>
    <name evidence="2" type="ORF">ACFO5R_03135</name>
</gene>
<dbReference type="AlphaFoldDB" id="A0ABD5PKJ4"/>
<keyword evidence="1" id="KW-1133">Transmembrane helix</keyword>
<keyword evidence="1" id="KW-0472">Membrane</keyword>
<evidence type="ECO:0000256" key="1">
    <source>
        <dbReference type="SAM" id="Phobius"/>
    </source>
</evidence>
<reference evidence="2 3" key="1">
    <citation type="journal article" date="2019" name="Int. J. Syst. Evol. Microbiol.">
        <title>The Global Catalogue of Microorganisms (GCM) 10K type strain sequencing project: providing services to taxonomists for standard genome sequencing and annotation.</title>
        <authorList>
            <consortium name="The Broad Institute Genomics Platform"/>
            <consortium name="The Broad Institute Genome Sequencing Center for Infectious Disease"/>
            <person name="Wu L."/>
            <person name="Ma J."/>
        </authorList>
    </citation>
    <scope>NUCLEOTIDE SEQUENCE [LARGE SCALE GENOMIC DNA]</scope>
    <source>
        <strain evidence="2 3">WLHS5</strain>
    </source>
</reference>
<comment type="caution">
    <text evidence="2">The sequence shown here is derived from an EMBL/GenBank/DDBJ whole genome shotgun (WGS) entry which is preliminary data.</text>
</comment>
<evidence type="ECO:0000313" key="2">
    <source>
        <dbReference type="EMBL" id="MFC4540922.1"/>
    </source>
</evidence>
<organism evidence="2 3">
    <name type="scientific">Halosolutus amylolyticus</name>
    <dbReference type="NCBI Taxonomy" id="2932267"/>
    <lineage>
        <taxon>Archaea</taxon>
        <taxon>Methanobacteriati</taxon>
        <taxon>Methanobacteriota</taxon>
        <taxon>Stenosarchaea group</taxon>
        <taxon>Halobacteria</taxon>
        <taxon>Halobacteriales</taxon>
        <taxon>Natrialbaceae</taxon>
        <taxon>Halosolutus</taxon>
    </lineage>
</organism>
<accession>A0ABD5PKJ4</accession>
<feature type="transmembrane region" description="Helical" evidence="1">
    <location>
        <begin position="17"/>
        <end position="34"/>
    </location>
</feature>
<dbReference type="Proteomes" id="UP001595898">
    <property type="component" value="Unassembled WGS sequence"/>
</dbReference>
<keyword evidence="1" id="KW-0812">Transmembrane</keyword>
<feature type="transmembrane region" description="Helical" evidence="1">
    <location>
        <begin position="88"/>
        <end position="107"/>
    </location>
</feature>
<feature type="transmembrane region" description="Helical" evidence="1">
    <location>
        <begin position="119"/>
        <end position="144"/>
    </location>
</feature>
<proteinExistence type="predicted"/>
<feature type="transmembrane region" description="Helical" evidence="1">
    <location>
        <begin position="191"/>
        <end position="215"/>
    </location>
</feature>
<protein>
    <submittedName>
        <fullName evidence="2">Uncharacterized protein</fullName>
    </submittedName>
</protein>
<feature type="transmembrane region" description="Helical" evidence="1">
    <location>
        <begin position="46"/>
        <end position="68"/>
    </location>
</feature>